<dbReference type="InterPro" id="IPR008225">
    <property type="entry name" value="F420-0_g-glutamyl_ligase"/>
</dbReference>
<evidence type="ECO:0000256" key="3">
    <source>
        <dbReference type="ARBA" id="ARBA00022741"/>
    </source>
</evidence>
<proteinExistence type="predicted"/>
<keyword evidence="2" id="KW-0479">Metal-binding</keyword>
<dbReference type="Proteomes" id="UP000565262">
    <property type="component" value="Unassembled WGS sequence"/>
</dbReference>
<dbReference type="NCBIfam" id="TIGR01916">
    <property type="entry name" value="F420_cofE"/>
    <property type="match status" value="1"/>
</dbReference>
<evidence type="ECO:0000256" key="5">
    <source>
        <dbReference type="ARBA" id="ARBA00022958"/>
    </source>
</evidence>
<dbReference type="GO" id="GO:0046872">
    <property type="term" value="F:metal ion binding"/>
    <property type="evidence" value="ECO:0007669"/>
    <property type="project" value="UniProtKB-KW"/>
</dbReference>
<protein>
    <submittedName>
        <fullName evidence="9">Coenzyme F420-0:L-glutamate ligase</fullName>
        <ecNumber evidence="9">6.3.2.31</ecNumber>
    </submittedName>
</protein>
<keyword evidence="4" id="KW-0460">Magnesium</keyword>
<sequence>MPEAIEMFRLEGLPDFAPGDDVADAIITLLDEQKKALQQGDILVIAHKVISKSEGAIRFLQDVEPGPDAIELARTVNKDPRKVQVVLDQSNRIVRAVSHAGHKEGVLIAEHKLGHVCANAAVDESNADQEGMLITLPDDPDSSARQIADKLNQHYGITTGVVISDTFGRPWRLGQTNVAIGVASIPALMVMEGETDAYGRPLTVTAPAFADELAGASGLLMEKSAATPVIIFRGLHWTPCDSSSRDLIRSAKEDLFR</sequence>
<keyword evidence="7" id="KW-0464">Manganese</keyword>
<dbReference type="EMBL" id="JACJFM010000001">
    <property type="protein sequence ID" value="MBB1485093.1"/>
    <property type="molecule type" value="Genomic_DNA"/>
</dbReference>
<evidence type="ECO:0000256" key="2">
    <source>
        <dbReference type="ARBA" id="ARBA00022723"/>
    </source>
</evidence>
<keyword evidence="10" id="KW-1185">Reference proteome</keyword>
<dbReference type="Gene3D" id="3.90.1660.10">
    <property type="entry name" value="CofE-like domain"/>
    <property type="match status" value="1"/>
</dbReference>
<comment type="caution">
    <text evidence="9">The sequence shown here is derived from an EMBL/GenBank/DDBJ whole genome shotgun (WGS) entry which is preliminary data.</text>
</comment>
<dbReference type="RefSeq" id="WP_182806851.1">
    <property type="nucleotide sequence ID" value="NZ_JACJFM010000001.1"/>
</dbReference>
<evidence type="ECO:0000256" key="1">
    <source>
        <dbReference type="ARBA" id="ARBA00022598"/>
    </source>
</evidence>
<evidence type="ECO:0000259" key="8">
    <source>
        <dbReference type="Pfam" id="PF01996"/>
    </source>
</evidence>
<accession>A0A839IID9</accession>
<dbReference type="GO" id="GO:0052618">
    <property type="term" value="F:coenzyme F420-0:L-glutamate ligase activity"/>
    <property type="evidence" value="ECO:0007669"/>
    <property type="project" value="UniProtKB-EC"/>
</dbReference>
<dbReference type="PANTHER" id="PTHR47917">
    <property type="match status" value="1"/>
</dbReference>
<keyword evidence="1 9" id="KW-0436">Ligase</keyword>
<dbReference type="SUPFAM" id="SSF144010">
    <property type="entry name" value="CofE-like"/>
    <property type="match status" value="1"/>
</dbReference>
<dbReference type="EC" id="6.3.2.31" evidence="9"/>
<dbReference type="GO" id="GO:0005525">
    <property type="term" value="F:GTP binding"/>
    <property type="evidence" value="ECO:0007669"/>
    <property type="project" value="UniProtKB-KW"/>
</dbReference>
<evidence type="ECO:0000313" key="9">
    <source>
        <dbReference type="EMBL" id="MBB1485093.1"/>
    </source>
</evidence>
<dbReference type="InterPro" id="IPR002847">
    <property type="entry name" value="F420-0_gamma-glut_ligase-dom"/>
</dbReference>
<feature type="domain" description="Coenzyme F420:L-glutamate ligase-like" evidence="8">
    <location>
        <begin position="13"/>
        <end position="234"/>
    </location>
</feature>
<dbReference type="Pfam" id="PF01996">
    <property type="entry name" value="F420_ligase"/>
    <property type="match status" value="1"/>
</dbReference>
<evidence type="ECO:0000313" key="10">
    <source>
        <dbReference type="Proteomes" id="UP000565262"/>
    </source>
</evidence>
<dbReference type="Gene3D" id="3.30.1330.100">
    <property type="entry name" value="CofE-like"/>
    <property type="match status" value="1"/>
</dbReference>
<gene>
    <name evidence="9" type="primary">cofE</name>
    <name evidence="9" type="ORF">H4O21_00480</name>
</gene>
<evidence type="ECO:0000256" key="4">
    <source>
        <dbReference type="ARBA" id="ARBA00022842"/>
    </source>
</evidence>
<keyword evidence="5" id="KW-0630">Potassium</keyword>
<organism evidence="9 10">
    <name type="scientific">Oceanospirillum sediminis</name>
    <dbReference type="NCBI Taxonomy" id="2760088"/>
    <lineage>
        <taxon>Bacteria</taxon>
        <taxon>Pseudomonadati</taxon>
        <taxon>Pseudomonadota</taxon>
        <taxon>Gammaproteobacteria</taxon>
        <taxon>Oceanospirillales</taxon>
        <taxon>Oceanospirillaceae</taxon>
        <taxon>Oceanospirillum</taxon>
    </lineage>
</organism>
<name>A0A839IID9_9GAMM</name>
<evidence type="ECO:0000256" key="6">
    <source>
        <dbReference type="ARBA" id="ARBA00023134"/>
    </source>
</evidence>
<reference evidence="9 10" key="1">
    <citation type="submission" date="2020-08" db="EMBL/GenBank/DDBJ databases">
        <title>Oceanospirillum sp. nov. isolated from marine sediment.</title>
        <authorList>
            <person name="Ji X."/>
        </authorList>
    </citation>
    <scope>NUCLEOTIDE SEQUENCE [LARGE SCALE GENOMIC DNA]</scope>
    <source>
        <strain evidence="9 10">D5</strain>
    </source>
</reference>
<dbReference type="PANTHER" id="PTHR47917:SF1">
    <property type="entry name" value="COENZYME F420:L-GLUTAMATE LIGASE"/>
    <property type="match status" value="1"/>
</dbReference>
<evidence type="ECO:0000256" key="7">
    <source>
        <dbReference type="ARBA" id="ARBA00023211"/>
    </source>
</evidence>
<keyword evidence="6" id="KW-0342">GTP-binding</keyword>
<dbReference type="AlphaFoldDB" id="A0A839IID9"/>
<keyword evidence="3" id="KW-0547">Nucleotide-binding</keyword>